<dbReference type="EMBL" id="NIZT01000009">
    <property type="protein sequence ID" value="RBQ24172.1"/>
    <property type="molecule type" value="Genomic_DNA"/>
</dbReference>
<feature type="transmembrane region" description="Helical" evidence="1">
    <location>
        <begin position="100"/>
        <end position="133"/>
    </location>
</feature>
<comment type="caution">
    <text evidence="2">The sequence shown here is derived from an EMBL/GenBank/DDBJ whole genome shotgun (WGS) entry which is preliminary data.</text>
</comment>
<accession>A0A366MFE5</accession>
<evidence type="ECO:0000256" key="1">
    <source>
        <dbReference type="SAM" id="Phobius"/>
    </source>
</evidence>
<evidence type="ECO:0000313" key="2">
    <source>
        <dbReference type="EMBL" id="RBQ24172.1"/>
    </source>
</evidence>
<organism evidence="2 3">
    <name type="scientific">Candidatus Methanobinarius endosymbioticus</name>
    <dbReference type="NCBI Taxonomy" id="2006182"/>
    <lineage>
        <taxon>Archaea</taxon>
        <taxon>Methanobacteriati</taxon>
        <taxon>Methanobacteriota</taxon>
        <taxon>Methanomada group</taxon>
        <taxon>Methanobacteria</taxon>
        <taxon>Methanobacteriales</taxon>
        <taxon>Methanobacteriaceae</taxon>
        <taxon>Candidatus Methanobinarius</taxon>
    </lineage>
</organism>
<feature type="transmembrane region" description="Helical" evidence="1">
    <location>
        <begin position="239"/>
        <end position="267"/>
    </location>
</feature>
<gene>
    <name evidence="2" type="ORF">ALNOE001_04140</name>
</gene>
<reference evidence="2 3" key="1">
    <citation type="submission" date="2018-06" db="EMBL/GenBank/DDBJ databases">
        <title>Genomic insight into two independent archaeal endosymbiosis events.</title>
        <authorList>
            <person name="Lind A.E."/>
            <person name="Lewis W.H."/>
            <person name="Spang A."/>
            <person name="Guy L."/>
            <person name="Embley M.T."/>
            <person name="Ettema T.J.G."/>
        </authorList>
    </citation>
    <scope>NUCLEOTIDE SEQUENCE [LARGE SCALE GENOMIC DNA]</scope>
    <source>
        <strain evidence="2">NOE</strain>
    </source>
</reference>
<feature type="transmembrane region" description="Helical" evidence="1">
    <location>
        <begin position="49"/>
        <end position="79"/>
    </location>
</feature>
<keyword evidence="1" id="KW-0812">Transmembrane</keyword>
<feature type="transmembrane region" description="Helical" evidence="1">
    <location>
        <begin position="210"/>
        <end position="233"/>
    </location>
</feature>
<name>A0A366MFE5_9EURY</name>
<keyword evidence="1" id="KW-0472">Membrane</keyword>
<dbReference type="AlphaFoldDB" id="A0A366MFE5"/>
<protein>
    <submittedName>
        <fullName evidence="2">Uncharacterized protein</fullName>
    </submittedName>
</protein>
<keyword evidence="1" id="KW-1133">Transmembrane helix</keyword>
<sequence>MKNLKNLKSIDLLSTTIIGTSINLIWSIVFAIVLIVGLSSVIGRFDISFAIIGIGIVFGTIILSIAQYFGISFLYNFLIKKMKNIVVNMPGLDKITEVSVVPFSLMVAVISLIISISIYPLIFLALSFVSLLYPLLQAMSLQGLAWLVFPISLSFSPMFIVYAFIIGFVFTAIGTFIFNMISPKIGGLKLSLAADGKMTKIMSIDPKTTGMITGVICLIFGLIYGIIFSILTGNLPANLILIVILTIKGLIGGFIYGALSSVLYNFFSKKFTHVKLELEETE</sequence>
<keyword evidence="3" id="KW-1185">Reference proteome</keyword>
<evidence type="ECO:0000313" key="3">
    <source>
        <dbReference type="Proteomes" id="UP000253099"/>
    </source>
</evidence>
<feature type="transmembrane region" description="Helical" evidence="1">
    <location>
        <begin position="153"/>
        <end position="181"/>
    </location>
</feature>
<feature type="transmembrane region" description="Helical" evidence="1">
    <location>
        <begin position="12"/>
        <end position="37"/>
    </location>
</feature>
<proteinExistence type="predicted"/>
<dbReference type="Proteomes" id="UP000253099">
    <property type="component" value="Unassembled WGS sequence"/>
</dbReference>